<feature type="transmembrane region" description="Helical" evidence="1">
    <location>
        <begin position="82"/>
        <end position="102"/>
    </location>
</feature>
<comment type="caution">
    <text evidence="4">The sequence shown here is derived from an EMBL/GenBank/DDBJ whole genome shotgun (WGS) entry which is preliminary data.</text>
</comment>
<accession>A0A839SHI5</accession>
<dbReference type="SUPFAM" id="SSF46626">
    <property type="entry name" value="Cytochrome c"/>
    <property type="match status" value="1"/>
</dbReference>
<dbReference type="RefSeq" id="WP_096355974.1">
    <property type="nucleotide sequence ID" value="NZ_AP017313.1"/>
</dbReference>
<organism evidence="4 5">
    <name type="scientific">Mucilaginibacter gotjawali</name>
    <dbReference type="NCBI Taxonomy" id="1550579"/>
    <lineage>
        <taxon>Bacteria</taxon>
        <taxon>Pseudomonadati</taxon>
        <taxon>Bacteroidota</taxon>
        <taxon>Sphingobacteriia</taxon>
        <taxon>Sphingobacteriales</taxon>
        <taxon>Sphingobacteriaceae</taxon>
        <taxon>Mucilaginibacter</taxon>
    </lineage>
</organism>
<protein>
    <submittedName>
        <fullName evidence="4">Membrane protein</fullName>
    </submittedName>
</protein>
<feature type="transmembrane region" description="Helical" evidence="1">
    <location>
        <begin position="114"/>
        <end position="131"/>
    </location>
</feature>
<feature type="transmembrane region" description="Helical" evidence="1">
    <location>
        <begin position="143"/>
        <end position="162"/>
    </location>
</feature>
<evidence type="ECO:0000313" key="5">
    <source>
        <dbReference type="Proteomes" id="UP000539265"/>
    </source>
</evidence>
<feature type="transmembrane region" description="Helical" evidence="1">
    <location>
        <begin position="12"/>
        <end position="37"/>
    </location>
</feature>
<proteinExistence type="predicted"/>
<evidence type="ECO:0000259" key="3">
    <source>
        <dbReference type="Pfam" id="PF09990"/>
    </source>
</evidence>
<dbReference type="EMBL" id="JACHWX010000009">
    <property type="protein sequence ID" value="MBB3056802.1"/>
    <property type="molecule type" value="Genomic_DNA"/>
</dbReference>
<keyword evidence="1" id="KW-0812">Transmembrane</keyword>
<gene>
    <name evidence="4" type="ORF">FHS11_003228</name>
</gene>
<feature type="transmembrane region" description="Helical" evidence="1">
    <location>
        <begin position="43"/>
        <end position="61"/>
    </location>
</feature>
<dbReference type="OrthoDB" id="713772at2"/>
<dbReference type="PANTHER" id="PTHR35889:SF3">
    <property type="entry name" value="F-BOX DOMAIN-CONTAINING PROTEIN"/>
    <property type="match status" value="1"/>
</dbReference>
<dbReference type="Proteomes" id="UP000539265">
    <property type="component" value="Unassembled WGS sequence"/>
</dbReference>
<dbReference type="InterPro" id="IPR019251">
    <property type="entry name" value="DUF2231_TM"/>
</dbReference>
<dbReference type="InterPro" id="IPR026876">
    <property type="entry name" value="Fn3_assoc_repeat"/>
</dbReference>
<keyword evidence="5" id="KW-1185">Reference proteome</keyword>
<sequence length="719" mass="80472">MIKTRYQGFAENLLFALNIFIIFFLLFGGGIVIPQWLQPVGRIHPLIIHFPIVVLIMAMVLEFFRFKERFSTEKLYQEFTTYLWLTGALFAGLTAIMGLFLSKEQGYDGDTVQWHKWFGVIVVFVSTLIYWCRSKGWYNQKIARSGAVAVVLCLVVAGHYGADITHGENFILAPVWHPEKKLVPIDKALVFRDVVEPIFEDKCNSCHNPNKTKGGLRLTDEKALLKGGKDGKLFVAGQPQLSLLLQRIHMPDGEKKHMPPSGKPQLTTDEMNLLYLWIKENADFKKKVIDLPASDSLRIIAANYLKPAEETEEQFDFAAADDKTIKQLNNNYRVIYPWAQNSPALGVNIYNKKTYQPKMLEELSGIKMQVVSLDLNKMPVTDAELKTIAGFENLRILNLNFTDVTGANLKVLSSLKYLRTLSLAGTKLDLQGIKAISDLKTLTKVALWDTGLPENEIAGLQKSNPKIDFIKGFKDDGKPIRLNDPQVKNTAFVITKPVALELVHPIKGVDIRYTTDGTDPDSVKSMLYKPGVIIAQNTNIKAKAYKPGWYGSDVLQVNFYKSTYTPDSISFIAGPNEKYSGDGAKTLIDKDLGGNNFGNGKWIGSQKDLVVYMQFKQPVDLHTVTLNCMRNMGSQIFLPIGIEVWGGADAAHLKLLSTVKPPAPQKNDPFTLKGMECKLAASGKLSCLKIIAKPIQNLPVWDPVKKQPGWVFLDEIFLN</sequence>
<name>A0A839SHI5_9SPHI</name>
<reference evidence="4" key="1">
    <citation type="submission" date="2020-08" db="EMBL/GenBank/DDBJ databases">
        <title>Genomic Encyclopedia of Type Strains, Phase III (KMG-III): the genomes of soil and plant-associated and newly described type strains.</title>
        <authorList>
            <person name="Whitman W."/>
        </authorList>
    </citation>
    <scope>NUCLEOTIDE SEQUENCE [LARGE SCALE GENOMIC DNA]</scope>
    <source>
        <strain evidence="4">CECT 8628</strain>
    </source>
</reference>
<dbReference type="InterPro" id="IPR032675">
    <property type="entry name" value="LRR_dom_sf"/>
</dbReference>
<dbReference type="InterPro" id="IPR036909">
    <property type="entry name" value="Cyt_c-like_dom_sf"/>
</dbReference>
<feature type="domain" description="DUF2231" evidence="3">
    <location>
        <begin position="43"/>
        <end position="164"/>
    </location>
</feature>
<dbReference type="GO" id="GO:0020037">
    <property type="term" value="F:heme binding"/>
    <property type="evidence" value="ECO:0007669"/>
    <property type="project" value="InterPro"/>
</dbReference>
<dbReference type="Pfam" id="PF07635">
    <property type="entry name" value="PSCyt1"/>
    <property type="match status" value="1"/>
</dbReference>
<dbReference type="InterPro" id="IPR011429">
    <property type="entry name" value="Cyt_c_Planctomycete-type"/>
</dbReference>
<evidence type="ECO:0000313" key="4">
    <source>
        <dbReference type="EMBL" id="MBB3056802.1"/>
    </source>
</evidence>
<evidence type="ECO:0000256" key="1">
    <source>
        <dbReference type="SAM" id="Phobius"/>
    </source>
</evidence>
<keyword evidence="1" id="KW-1133">Transmembrane helix</keyword>
<dbReference type="AlphaFoldDB" id="A0A839SHI5"/>
<dbReference type="Pfam" id="PF09990">
    <property type="entry name" value="DUF2231"/>
    <property type="match status" value="1"/>
</dbReference>
<dbReference type="SUPFAM" id="SSF52047">
    <property type="entry name" value="RNI-like"/>
    <property type="match status" value="1"/>
</dbReference>
<feature type="domain" description="Cytochrome C Planctomycete-type" evidence="2">
    <location>
        <begin position="203"/>
        <end position="262"/>
    </location>
</feature>
<dbReference type="Pfam" id="PF13287">
    <property type="entry name" value="Fn3_assoc"/>
    <property type="match status" value="1"/>
</dbReference>
<dbReference type="GO" id="GO:0009055">
    <property type="term" value="F:electron transfer activity"/>
    <property type="evidence" value="ECO:0007669"/>
    <property type="project" value="InterPro"/>
</dbReference>
<dbReference type="Gene3D" id="3.80.10.10">
    <property type="entry name" value="Ribonuclease Inhibitor"/>
    <property type="match status" value="1"/>
</dbReference>
<dbReference type="PANTHER" id="PTHR35889">
    <property type="entry name" value="CYCLOINULO-OLIGOSACCHARIDE FRUCTANOTRANSFERASE-RELATED"/>
    <property type="match status" value="1"/>
</dbReference>
<evidence type="ECO:0000259" key="2">
    <source>
        <dbReference type="Pfam" id="PF07635"/>
    </source>
</evidence>
<keyword evidence="1" id="KW-0472">Membrane</keyword>